<feature type="compositionally biased region" description="Low complexity" evidence="1">
    <location>
        <begin position="8"/>
        <end position="39"/>
    </location>
</feature>
<dbReference type="GO" id="GO:0003676">
    <property type="term" value="F:nucleic acid binding"/>
    <property type="evidence" value="ECO:0007669"/>
    <property type="project" value="InterPro"/>
</dbReference>
<feature type="region of interest" description="Disordered" evidence="1">
    <location>
        <begin position="51"/>
        <end position="70"/>
    </location>
</feature>
<gene>
    <name evidence="2" type="ORF">HYALB_00005223</name>
</gene>
<dbReference type="SUPFAM" id="SSF57756">
    <property type="entry name" value="Retrovirus zinc finger-like domains"/>
    <property type="match status" value="1"/>
</dbReference>
<organism evidence="2 3">
    <name type="scientific">Hymenoscyphus albidus</name>
    <dbReference type="NCBI Taxonomy" id="595503"/>
    <lineage>
        <taxon>Eukaryota</taxon>
        <taxon>Fungi</taxon>
        <taxon>Dikarya</taxon>
        <taxon>Ascomycota</taxon>
        <taxon>Pezizomycotina</taxon>
        <taxon>Leotiomycetes</taxon>
        <taxon>Helotiales</taxon>
        <taxon>Helotiaceae</taxon>
        <taxon>Hymenoscyphus</taxon>
    </lineage>
</organism>
<feature type="region of interest" description="Disordered" evidence="1">
    <location>
        <begin position="1"/>
        <end position="40"/>
    </location>
</feature>
<dbReference type="AlphaFoldDB" id="A0A9N9Q9E0"/>
<proteinExistence type="predicted"/>
<accession>A0A9N9Q9E0</accession>
<dbReference type="GO" id="GO:0008270">
    <property type="term" value="F:zinc ion binding"/>
    <property type="evidence" value="ECO:0007669"/>
    <property type="project" value="InterPro"/>
</dbReference>
<dbReference type="OrthoDB" id="10301633at2759"/>
<keyword evidence="3" id="KW-1185">Reference proteome</keyword>
<dbReference type="InterPro" id="IPR036875">
    <property type="entry name" value="Znf_CCHC_sf"/>
</dbReference>
<protein>
    <recommendedName>
        <fullName evidence="4">CCHC-type domain-containing protein</fullName>
    </recommendedName>
</protein>
<sequence>MAKKQGKGKSNNNNNNKNSQNGVKKNGNNKNSNNNTNNKDITCNHCHKKGHKEADCRSKPGNTTTNNNQGKGISRPCTTCKGRHLDKDCNAKSGLGPDGKALKCKHCNGPHYNNQCWEKTSEDFTNKSTATQPQGHHGQQYSPNISQPLTMSGLVLRPCRYCGGEHLGDHCPHKTVLDAQHDFRDQSQSTYSYPSSNHFSATSEPNQEWHTAASTHIQPAWGFIKNPVTSRKWEDDDTSRYTRHPHDLVPAHHTHLADSYLAYSHQSGHPAFRERYPARERYDDEQDVIMEDVDADPDYGFTDQQKMEHFQQGIRDATWEAVNLRRRLSEMRRGGIVDGEYKPMFGY</sequence>
<dbReference type="EMBL" id="CAJVRM010000285">
    <property type="protein sequence ID" value="CAG8978886.1"/>
    <property type="molecule type" value="Genomic_DNA"/>
</dbReference>
<evidence type="ECO:0000313" key="3">
    <source>
        <dbReference type="Proteomes" id="UP000701801"/>
    </source>
</evidence>
<evidence type="ECO:0008006" key="4">
    <source>
        <dbReference type="Google" id="ProtNLM"/>
    </source>
</evidence>
<comment type="caution">
    <text evidence="2">The sequence shown here is derived from an EMBL/GenBank/DDBJ whole genome shotgun (WGS) entry which is preliminary data.</text>
</comment>
<reference evidence="2" key="1">
    <citation type="submission" date="2021-07" db="EMBL/GenBank/DDBJ databases">
        <authorList>
            <person name="Durling M."/>
        </authorList>
    </citation>
    <scope>NUCLEOTIDE SEQUENCE</scope>
</reference>
<name>A0A9N9Q9E0_9HELO</name>
<dbReference type="Proteomes" id="UP000701801">
    <property type="component" value="Unassembled WGS sequence"/>
</dbReference>
<evidence type="ECO:0000313" key="2">
    <source>
        <dbReference type="EMBL" id="CAG8978886.1"/>
    </source>
</evidence>
<evidence type="ECO:0000256" key="1">
    <source>
        <dbReference type="SAM" id="MobiDB-lite"/>
    </source>
</evidence>